<sequence length="232" mass="24172">MAFEMPPGAWHDVPPDGPPFPLEADTDVPTRLETLPDGRESVTFGDVARAAEFGHRQGDNSFGFCQDCGLCSCETVLNQFDVPVTEQDVVAFAVANGLCDVQSDAAGSGGTTLEQQAEILRRHDVPAHVEAGQSMEDLAGFVEQGRGVIIGANAGVLWNDANAYGDGYPNHAVTVTGVARDPGTGDLQGFYVNDSGTGAAGQFVAAPLMNDAWLTVGGACVVTDVTQSGDNR</sequence>
<comment type="caution">
    <text evidence="2">The sequence shown here is derived from an EMBL/GenBank/DDBJ whole genome shotgun (WGS) entry which is preliminary data.</text>
</comment>
<reference evidence="3" key="1">
    <citation type="journal article" date="2019" name="Int. J. Syst. Evol. Microbiol.">
        <title>The Global Catalogue of Microorganisms (GCM) 10K type strain sequencing project: providing services to taxonomists for standard genome sequencing and annotation.</title>
        <authorList>
            <consortium name="The Broad Institute Genomics Platform"/>
            <consortium name="The Broad Institute Genome Sequencing Center for Infectious Disease"/>
            <person name="Wu L."/>
            <person name="Ma J."/>
        </authorList>
    </citation>
    <scope>NUCLEOTIDE SEQUENCE [LARGE SCALE GENOMIC DNA]</scope>
    <source>
        <strain evidence="3">TBRC 5832</strain>
    </source>
</reference>
<dbReference type="EMBL" id="JBHSBL010000028">
    <property type="protein sequence ID" value="MFC4071547.1"/>
    <property type="molecule type" value="Genomic_DNA"/>
</dbReference>
<dbReference type="RefSeq" id="WP_378072423.1">
    <property type="nucleotide sequence ID" value="NZ_JBHSBL010000028.1"/>
</dbReference>
<dbReference type="Proteomes" id="UP001595867">
    <property type="component" value="Unassembled WGS sequence"/>
</dbReference>
<evidence type="ECO:0008006" key="4">
    <source>
        <dbReference type="Google" id="ProtNLM"/>
    </source>
</evidence>
<evidence type="ECO:0000313" key="2">
    <source>
        <dbReference type="EMBL" id="MFC4071547.1"/>
    </source>
</evidence>
<name>A0ABV8J971_9ACTN</name>
<evidence type="ECO:0000256" key="1">
    <source>
        <dbReference type="SAM" id="MobiDB-lite"/>
    </source>
</evidence>
<proteinExistence type="predicted"/>
<gene>
    <name evidence="2" type="ORF">ACFO0C_41985</name>
</gene>
<feature type="region of interest" description="Disordered" evidence="1">
    <location>
        <begin position="1"/>
        <end position="26"/>
    </location>
</feature>
<accession>A0ABV8J971</accession>
<organism evidence="2 3">
    <name type="scientific">Actinoplanes subglobosus</name>
    <dbReference type="NCBI Taxonomy" id="1547892"/>
    <lineage>
        <taxon>Bacteria</taxon>
        <taxon>Bacillati</taxon>
        <taxon>Actinomycetota</taxon>
        <taxon>Actinomycetes</taxon>
        <taxon>Micromonosporales</taxon>
        <taxon>Micromonosporaceae</taxon>
        <taxon>Actinoplanes</taxon>
    </lineage>
</organism>
<keyword evidence="3" id="KW-1185">Reference proteome</keyword>
<evidence type="ECO:0000313" key="3">
    <source>
        <dbReference type="Proteomes" id="UP001595867"/>
    </source>
</evidence>
<protein>
    <recommendedName>
        <fullName evidence="4">Peptidase C39-like domain-containing protein</fullName>
    </recommendedName>
</protein>
<dbReference type="Gene3D" id="3.90.70.10">
    <property type="entry name" value="Cysteine proteinases"/>
    <property type="match status" value="1"/>
</dbReference>